<reference evidence="1 2" key="1">
    <citation type="submission" date="2023-06" db="EMBL/GenBank/DDBJ databases">
        <title>Microbacterium sp. nov., isolated from a waste landfill.</title>
        <authorList>
            <person name="Wen W."/>
        </authorList>
    </citation>
    <scope>NUCLEOTIDE SEQUENCE [LARGE SCALE GENOMIC DNA]</scope>
    <source>
        <strain evidence="1 2">ASV49</strain>
    </source>
</reference>
<dbReference type="Pfam" id="PF19985">
    <property type="entry name" value="DUF6421"/>
    <property type="match status" value="1"/>
</dbReference>
<comment type="caution">
    <text evidence="1">The sequence shown here is derived from an EMBL/GenBank/DDBJ whole genome shotgun (WGS) entry which is preliminary data.</text>
</comment>
<proteinExistence type="predicted"/>
<dbReference type="RefSeq" id="WP_286288061.1">
    <property type="nucleotide sequence ID" value="NZ_JASXSZ010000002.1"/>
</dbReference>
<sequence length="470" mass="53038">MSLTHANEQVIIGEPEVVEDVENSAAWLALKDAATRIQGLQVKDGSIPIEADHAEARELVDTIVAAIRALAPLFPHDADYLAALPVDFERWADGGFAEPDFLDSLVAFQPQLHRVDGIRHLVVFPMYTQNGSSNRHVEALIVEVIWPEFIAQLETEYTNKLFVSLRLVDFTPGYDTNSAVLFPETVAMREIPSFTWGAIFQDREAARYRRVTRAAAEITKLDLPADAAAMLDDQQLTEKTFVMWDIIHDRTHMRGDLPFDPFMIKQRMPYFLYSLEELRCDLTAFRECVSIEKRLSEVPELIEGSAEQEMLQHAKLVQYAVIFDRIFRFSITGSRVRNYDGVGGQLLFAWLHQRGVLHWTDTSLAFEWDLVPAAVVELADAIDHLYWQSIDRPKTAHWLAAYDLVRGTLTPNPASAWARGLPLETLAGAPKGYTDAVMDDEFPLSMFFEALDKKMKPVIESTAGIRGTDA</sequence>
<gene>
    <name evidence="1" type="ORF">QSV35_07615</name>
</gene>
<name>A0ABT7MXK8_9MICO</name>
<evidence type="ECO:0000313" key="1">
    <source>
        <dbReference type="EMBL" id="MDL9979197.1"/>
    </source>
</evidence>
<dbReference type="EMBL" id="JASXSZ010000002">
    <property type="protein sequence ID" value="MDL9979197.1"/>
    <property type="molecule type" value="Genomic_DNA"/>
</dbReference>
<evidence type="ECO:0000313" key="2">
    <source>
        <dbReference type="Proteomes" id="UP001235064"/>
    </source>
</evidence>
<accession>A0ABT7MXK8</accession>
<dbReference type="Proteomes" id="UP001235064">
    <property type="component" value="Unassembled WGS sequence"/>
</dbReference>
<dbReference type="InterPro" id="IPR046306">
    <property type="entry name" value="DUF6421"/>
</dbReference>
<protein>
    <submittedName>
        <fullName evidence="1">DUF6421 family protein</fullName>
    </submittedName>
</protein>
<organism evidence="1 2">
    <name type="scientific">Microbacterium candidum</name>
    <dbReference type="NCBI Taxonomy" id="3041922"/>
    <lineage>
        <taxon>Bacteria</taxon>
        <taxon>Bacillati</taxon>
        <taxon>Actinomycetota</taxon>
        <taxon>Actinomycetes</taxon>
        <taxon>Micrococcales</taxon>
        <taxon>Microbacteriaceae</taxon>
        <taxon>Microbacterium</taxon>
    </lineage>
</organism>
<keyword evidence="2" id="KW-1185">Reference proteome</keyword>